<feature type="compositionally biased region" description="Low complexity" evidence="1">
    <location>
        <begin position="171"/>
        <end position="182"/>
    </location>
</feature>
<feature type="region of interest" description="Disordered" evidence="1">
    <location>
        <begin position="1"/>
        <end position="98"/>
    </location>
</feature>
<dbReference type="Proteomes" id="UP001266305">
    <property type="component" value="Unassembled WGS sequence"/>
</dbReference>
<accession>A0ABQ9WIX3</accession>
<reference evidence="2 3" key="1">
    <citation type="submission" date="2023-05" db="EMBL/GenBank/DDBJ databases">
        <title>B98-5 Cell Line De Novo Hybrid Assembly: An Optical Mapping Approach.</title>
        <authorList>
            <person name="Kananen K."/>
            <person name="Auerbach J.A."/>
            <person name="Kautto E."/>
            <person name="Blachly J.S."/>
        </authorList>
    </citation>
    <scope>NUCLEOTIDE SEQUENCE [LARGE SCALE GENOMIC DNA]</scope>
    <source>
        <strain evidence="2">B95-8</strain>
        <tissue evidence="2">Cell line</tissue>
    </source>
</reference>
<organism evidence="2 3">
    <name type="scientific">Saguinus oedipus</name>
    <name type="common">Cotton-top tamarin</name>
    <name type="synonym">Oedipomidas oedipus</name>
    <dbReference type="NCBI Taxonomy" id="9490"/>
    <lineage>
        <taxon>Eukaryota</taxon>
        <taxon>Metazoa</taxon>
        <taxon>Chordata</taxon>
        <taxon>Craniata</taxon>
        <taxon>Vertebrata</taxon>
        <taxon>Euteleostomi</taxon>
        <taxon>Mammalia</taxon>
        <taxon>Eutheria</taxon>
        <taxon>Euarchontoglires</taxon>
        <taxon>Primates</taxon>
        <taxon>Haplorrhini</taxon>
        <taxon>Platyrrhini</taxon>
        <taxon>Cebidae</taxon>
        <taxon>Callitrichinae</taxon>
        <taxon>Saguinus</taxon>
    </lineage>
</organism>
<evidence type="ECO:0000313" key="2">
    <source>
        <dbReference type="EMBL" id="KAK2121266.1"/>
    </source>
</evidence>
<feature type="region of interest" description="Disordered" evidence="1">
    <location>
        <begin position="119"/>
        <end position="191"/>
    </location>
</feature>
<evidence type="ECO:0000313" key="3">
    <source>
        <dbReference type="Proteomes" id="UP001266305"/>
    </source>
</evidence>
<comment type="caution">
    <text evidence="2">The sequence shown here is derived from an EMBL/GenBank/DDBJ whole genome shotgun (WGS) entry which is preliminary data.</text>
</comment>
<protein>
    <submittedName>
        <fullName evidence="2">Uncharacterized protein</fullName>
    </submittedName>
</protein>
<keyword evidence="3" id="KW-1185">Reference proteome</keyword>
<dbReference type="EMBL" id="JASSZA010000001">
    <property type="protein sequence ID" value="KAK2121266.1"/>
    <property type="molecule type" value="Genomic_DNA"/>
</dbReference>
<gene>
    <name evidence="2" type="ORF">P7K49_002652</name>
</gene>
<name>A0ABQ9WIX3_SAGOE</name>
<feature type="compositionally biased region" description="Low complexity" evidence="1">
    <location>
        <begin position="75"/>
        <end position="90"/>
    </location>
</feature>
<sequence length="191" mass="19361">MPHSQPQVLTHAAAPTCSFTRGGPTGTLEGPHAASAVPHSPKTAKAPSIPTPTPKLPCCSSSPAGGQCPPRGHPSLETLPPTTWLLLPPARGGGPALRPTLAPTSFLTVRSSLCRVSASVGQDARAAGQPRGGRGGHGLPSRRPRVPQPLTRGGRGHGSEPLSSESREVGAAAAPPASALLLQRRRGGAER</sequence>
<evidence type="ECO:0000256" key="1">
    <source>
        <dbReference type="SAM" id="MobiDB-lite"/>
    </source>
</evidence>
<proteinExistence type="predicted"/>